<protein>
    <submittedName>
        <fullName evidence="2">DNA uptake protein and related DNA-binding protein-like protein</fullName>
    </submittedName>
</protein>
<dbReference type="AlphaFoldDB" id="F4KS68"/>
<dbReference type="PANTHER" id="PTHR21180">
    <property type="entry name" value="ENDONUCLEASE/EXONUCLEASE/PHOSPHATASE FAMILY DOMAIN-CONTAINING PROTEIN 1"/>
    <property type="match status" value="1"/>
</dbReference>
<dbReference type="InterPro" id="IPR010994">
    <property type="entry name" value="RuvA_2-like"/>
</dbReference>
<dbReference type="InterPro" id="IPR051675">
    <property type="entry name" value="Endo/Exo/Phosphatase_dom_1"/>
</dbReference>
<feature type="region of interest" description="Disordered" evidence="1">
    <location>
        <begin position="163"/>
        <end position="185"/>
    </location>
</feature>
<dbReference type="PANTHER" id="PTHR21180:SF32">
    <property type="entry name" value="ENDONUCLEASE_EXONUCLEASE_PHOSPHATASE FAMILY DOMAIN-CONTAINING PROTEIN 1"/>
    <property type="match status" value="1"/>
</dbReference>
<sequence>MKKLLDFFYYTKAERRACVMLLILCTTAFLLPEWIDFETPEDLTVLEAAPRPIQAKMAPRYHQKEPRYGKSSYPKRYPVKVDKAIKFFPFDPNTITASELQQLGLSARTAAIWVKYSGKGGRFRKPEDVQKVYGLPPDWYPKALPFMRITRAEESVYAASSTENTPFRSYPDDKPGRKDSKPCTPIDVNASDTSAWQSLRGIGPVLASRIVKFRDKLGGFYALEQVRETYGLADSVFQKILPCLTLGNPGLKPLLINQATLNELATHPYIGFKAARGILNWKDQHGPFTKPEHLEEVVALEKQKLERLRPYLQF</sequence>
<dbReference type="OrthoDB" id="981124at2"/>
<dbReference type="Gene3D" id="1.10.150.280">
    <property type="entry name" value="AF1531-like domain"/>
    <property type="match status" value="2"/>
</dbReference>
<proteinExistence type="predicted"/>
<accession>F4KS68</accession>
<dbReference type="GO" id="GO:0003677">
    <property type="term" value="F:DNA binding"/>
    <property type="evidence" value="ECO:0007669"/>
    <property type="project" value="UniProtKB-KW"/>
</dbReference>
<dbReference type="STRING" id="760192.Halhy_4472"/>
<dbReference type="EMBL" id="CP002691">
    <property type="protein sequence ID" value="AEE52313.1"/>
    <property type="molecule type" value="Genomic_DNA"/>
</dbReference>
<evidence type="ECO:0000256" key="1">
    <source>
        <dbReference type="SAM" id="MobiDB-lite"/>
    </source>
</evidence>
<dbReference type="Pfam" id="PF12836">
    <property type="entry name" value="HHH_3"/>
    <property type="match status" value="3"/>
</dbReference>
<reference evidence="2 3" key="1">
    <citation type="journal article" date="2011" name="Stand. Genomic Sci.">
        <title>Complete genome sequence of Haliscomenobacter hydrossis type strain (O).</title>
        <authorList>
            <consortium name="US DOE Joint Genome Institute (JGI-PGF)"/>
            <person name="Daligault H."/>
            <person name="Lapidus A."/>
            <person name="Zeytun A."/>
            <person name="Nolan M."/>
            <person name="Lucas S."/>
            <person name="Del Rio T.G."/>
            <person name="Tice H."/>
            <person name="Cheng J.F."/>
            <person name="Tapia R."/>
            <person name="Han C."/>
            <person name="Goodwin L."/>
            <person name="Pitluck S."/>
            <person name="Liolios K."/>
            <person name="Pagani I."/>
            <person name="Ivanova N."/>
            <person name="Huntemann M."/>
            <person name="Mavromatis K."/>
            <person name="Mikhailova N."/>
            <person name="Pati A."/>
            <person name="Chen A."/>
            <person name="Palaniappan K."/>
            <person name="Land M."/>
            <person name="Hauser L."/>
            <person name="Brambilla E.M."/>
            <person name="Rohde M."/>
            <person name="Verbarg S."/>
            <person name="Goker M."/>
            <person name="Bristow J."/>
            <person name="Eisen J.A."/>
            <person name="Markowitz V."/>
            <person name="Hugenholtz P."/>
            <person name="Kyrpides N.C."/>
            <person name="Klenk H.P."/>
            <person name="Woyke T."/>
        </authorList>
    </citation>
    <scope>NUCLEOTIDE SEQUENCE [LARGE SCALE GENOMIC DNA]</scope>
    <source>
        <strain evidence="3">ATCC 27775 / DSM 1100 / LMG 10767 / O</strain>
    </source>
</reference>
<organism evidence="2 3">
    <name type="scientific">Haliscomenobacter hydrossis (strain ATCC 27775 / DSM 1100 / LMG 10767 / O)</name>
    <dbReference type="NCBI Taxonomy" id="760192"/>
    <lineage>
        <taxon>Bacteria</taxon>
        <taxon>Pseudomonadati</taxon>
        <taxon>Bacteroidota</taxon>
        <taxon>Saprospiria</taxon>
        <taxon>Saprospirales</taxon>
        <taxon>Haliscomenobacteraceae</taxon>
        <taxon>Haliscomenobacter</taxon>
    </lineage>
</organism>
<keyword evidence="3" id="KW-1185">Reference proteome</keyword>
<dbReference type="eggNOG" id="COG1555">
    <property type="taxonomic scope" value="Bacteria"/>
</dbReference>
<evidence type="ECO:0000313" key="3">
    <source>
        <dbReference type="Proteomes" id="UP000008461"/>
    </source>
</evidence>
<keyword evidence="2" id="KW-0238">DNA-binding</keyword>
<dbReference type="Proteomes" id="UP000008461">
    <property type="component" value="Chromosome"/>
</dbReference>
<gene>
    <name evidence="2" type="ordered locus">Halhy_4472</name>
</gene>
<dbReference type="HOGENOM" id="CLU_077104_0_1_10"/>
<dbReference type="KEGG" id="hhy:Halhy_4472"/>
<name>F4KS68_HALH1</name>
<dbReference type="SUPFAM" id="SSF47781">
    <property type="entry name" value="RuvA domain 2-like"/>
    <property type="match status" value="3"/>
</dbReference>
<evidence type="ECO:0000313" key="2">
    <source>
        <dbReference type="EMBL" id="AEE52313.1"/>
    </source>
</evidence>
<feature type="compositionally biased region" description="Basic and acidic residues" evidence="1">
    <location>
        <begin position="170"/>
        <end position="181"/>
    </location>
</feature>
<dbReference type="RefSeq" id="WP_013766851.1">
    <property type="nucleotide sequence ID" value="NC_015510.1"/>
</dbReference>
<reference key="2">
    <citation type="submission" date="2011-04" db="EMBL/GenBank/DDBJ databases">
        <title>Complete sequence of chromosome of Haliscomenobacter hydrossis DSM 1100.</title>
        <authorList>
            <consortium name="US DOE Joint Genome Institute (JGI-PGF)"/>
            <person name="Lucas S."/>
            <person name="Han J."/>
            <person name="Lapidus A."/>
            <person name="Bruce D."/>
            <person name="Goodwin L."/>
            <person name="Pitluck S."/>
            <person name="Peters L."/>
            <person name="Kyrpides N."/>
            <person name="Mavromatis K."/>
            <person name="Ivanova N."/>
            <person name="Ovchinnikova G."/>
            <person name="Pagani I."/>
            <person name="Daligault H."/>
            <person name="Detter J.C."/>
            <person name="Han C."/>
            <person name="Land M."/>
            <person name="Hauser L."/>
            <person name="Markowitz V."/>
            <person name="Cheng J.-F."/>
            <person name="Hugenholtz P."/>
            <person name="Woyke T."/>
            <person name="Wu D."/>
            <person name="Verbarg S."/>
            <person name="Frueling A."/>
            <person name="Brambilla E."/>
            <person name="Klenk H.-P."/>
            <person name="Eisen J.A."/>
        </authorList>
    </citation>
    <scope>NUCLEOTIDE SEQUENCE</scope>
    <source>
        <strain>DSM 1100</strain>
    </source>
</reference>